<dbReference type="Proteomes" id="UP001239909">
    <property type="component" value="Unassembled WGS sequence"/>
</dbReference>
<keyword evidence="2" id="KW-1185">Reference proteome</keyword>
<dbReference type="EMBL" id="BSYI01000043">
    <property type="protein sequence ID" value="GMG84797.1"/>
    <property type="molecule type" value="Genomic_DNA"/>
</dbReference>
<name>A0ABQ6LNK0_9RHOB</name>
<evidence type="ECO:0008006" key="3">
    <source>
        <dbReference type="Google" id="ProtNLM"/>
    </source>
</evidence>
<gene>
    <name evidence="1" type="ORF">LNKW23_40130</name>
</gene>
<proteinExistence type="predicted"/>
<organism evidence="1 2">
    <name type="scientific">Paralimibaculum aggregatum</name>
    <dbReference type="NCBI Taxonomy" id="3036245"/>
    <lineage>
        <taxon>Bacteria</taxon>
        <taxon>Pseudomonadati</taxon>
        <taxon>Pseudomonadota</taxon>
        <taxon>Alphaproteobacteria</taxon>
        <taxon>Rhodobacterales</taxon>
        <taxon>Paracoccaceae</taxon>
        <taxon>Paralimibaculum</taxon>
    </lineage>
</organism>
<dbReference type="Pfam" id="PF07377">
    <property type="entry name" value="DUF1493"/>
    <property type="match status" value="1"/>
</dbReference>
<dbReference type="InterPro" id="IPR010862">
    <property type="entry name" value="DUF1493"/>
</dbReference>
<evidence type="ECO:0000313" key="1">
    <source>
        <dbReference type="EMBL" id="GMG84797.1"/>
    </source>
</evidence>
<dbReference type="RefSeq" id="WP_285673915.1">
    <property type="nucleotide sequence ID" value="NZ_BSYI01000043.1"/>
</dbReference>
<sequence>MTRVTHLDRVRALVAGHAGVPAEEIEPEHRLVEHLKITAREGRGLLEAFADEFDVDIAAVDPASYFDDEPRTSPRRALMPVAAALWPAYRARLKRAGRARRSLGVRDLVASARAGRWIAPQTPRADADLARLEIPELLWLLGLGAAPAAFAEIDPWYGAAGLALGWAILLFGWARSFPWLARLEAAAEREHGPG</sequence>
<reference evidence="1 2" key="1">
    <citation type="submission" date="2023-04" db="EMBL/GenBank/DDBJ databases">
        <title>Marinoamorphus aggregata gen. nov., sp. Nov., isolate from tissue of brittle star Ophioplocus japonicus.</title>
        <authorList>
            <person name="Kawano K."/>
            <person name="Sawayama S."/>
            <person name="Nakagawa S."/>
        </authorList>
    </citation>
    <scope>NUCLEOTIDE SEQUENCE [LARGE SCALE GENOMIC DNA]</scope>
    <source>
        <strain evidence="1 2">NKW23</strain>
    </source>
</reference>
<protein>
    <recommendedName>
        <fullName evidence="3">DUF1493 family protein</fullName>
    </recommendedName>
</protein>
<evidence type="ECO:0000313" key="2">
    <source>
        <dbReference type="Proteomes" id="UP001239909"/>
    </source>
</evidence>
<comment type="caution">
    <text evidence="1">The sequence shown here is derived from an EMBL/GenBank/DDBJ whole genome shotgun (WGS) entry which is preliminary data.</text>
</comment>
<accession>A0ABQ6LNK0</accession>